<evidence type="ECO:0000256" key="1">
    <source>
        <dbReference type="ARBA" id="ARBA00022676"/>
    </source>
</evidence>
<keyword evidence="1" id="KW-0328">Glycosyltransferase</keyword>
<sequence length="414" mass="44642">MAVLAIVHSYPYDAFFGGDGAYVQAFGQYLLRTGHEVHGLVSDMTRGRRNPIGRSVYEIEKYSSWQVRNSLRLNRRTFLAAEQLGPANLAGLLLGKRAAPAAGMTEQDFPAAEIRWVEERIEALGPDAVILFHDAVHFAPFLARNGHRIFSLVGHLKQRHGTSHRKPQRRADETAAGETGLVRSLKAADCVGLNSMDDVSYAHDRLGIKRVISLGMGYGAYRKQSDSDEPVVLFVGNATTPNHAALSWFLSEVWPSVRTACPTARFRAVGTAALAPEIASVDGFERVGPLPDLAPEYRRARLVVAPLVSGSAGVKVKVAEAMSYGRPLVTTSIGVDAGDANQLDEGAIVADGAADFARAVIALLSDADLRRRKSEGTARVFAELFSCDACYGPFLSWLGKDSRAAADRPSPALA</sequence>
<organism evidence="3 4">
    <name type="scientific">Ollibium composti</name>
    <dbReference type="NCBI Taxonomy" id="2675109"/>
    <lineage>
        <taxon>Bacteria</taxon>
        <taxon>Pseudomonadati</taxon>
        <taxon>Pseudomonadota</taxon>
        <taxon>Alphaproteobacteria</taxon>
        <taxon>Hyphomicrobiales</taxon>
        <taxon>Phyllobacteriaceae</taxon>
        <taxon>Ollibium</taxon>
    </lineage>
</organism>
<evidence type="ECO:0000313" key="3">
    <source>
        <dbReference type="EMBL" id="THF56948.1"/>
    </source>
</evidence>
<keyword evidence="4" id="KW-1185">Reference proteome</keyword>
<evidence type="ECO:0000256" key="2">
    <source>
        <dbReference type="ARBA" id="ARBA00022679"/>
    </source>
</evidence>
<comment type="caution">
    <text evidence="3">The sequence shown here is derived from an EMBL/GenBank/DDBJ whole genome shotgun (WGS) entry which is preliminary data.</text>
</comment>
<dbReference type="RefSeq" id="WP_136357289.1">
    <property type="nucleotide sequence ID" value="NZ_SSNY01000006.1"/>
</dbReference>
<dbReference type="Pfam" id="PF13692">
    <property type="entry name" value="Glyco_trans_1_4"/>
    <property type="match status" value="1"/>
</dbReference>
<accession>A0ABY2Q8A6</accession>
<dbReference type="Gene3D" id="3.40.50.2000">
    <property type="entry name" value="Glycogen Phosphorylase B"/>
    <property type="match status" value="1"/>
</dbReference>
<reference evidence="3 4" key="1">
    <citation type="submission" date="2019-04" db="EMBL/GenBank/DDBJ databases">
        <title>Mesorhizobium composti sp. nov., isolated from compost.</title>
        <authorList>
            <person name="Lin S.-Y."/>
            <person name="Hameed A."/>
            <person name="Hsieh Y.-T."/>
            <person name="Young C.-C."/>
        </authorList>
    </citation>
    <scope>NUCLEOTIDE SEQUENCE [LARGE SCALE GENOMIC DNA]</scope>
    <source>
        <strain evidence="3 4">CC-YTH430</strain>
    </source>
</reference>
<gene>
    <name evidence="3" type="ORF">E6C48_11520</name>
</gene>
<evidence type="ECO:0000313" key="4">
    <source>
        <dbReference type="Proteomes" id="UP000306441"/>
    </source>
</evidence>
<keyword evidence="2" id="KW-0808">Transferase</keyword>
<dbReference type="PANTHER" id="PTHR12526">
    <property type="entry name" value="GLYCOSYLTRANSFERASE"/>
    <property type="match status" value="1"/>
</dbReference>
<dbReference type="EMBL" id="SSNY01000006">
    <property type="protein sequence ID" value="THF56948.1"/>
    <property type="molecule type" value="Genomic_DNA"/>
</dbReference>
<name>A0ABY2Q8A6_9HYPH</name>
<dbReference type="PANTHER" id="PTHR12526:SF510">
    <property type="entry name" value="D-INOSITOL 3-PHOSPHATE GLYCOSYLTRANSFERASE"/>
    <property type="match status" value="1"/>
</dbReference>
<proteinExistence type="predicted"/>
<protein>
    <submittedName>
        <fullName evidence="3">Glycosyltransferase family 4 protein</fullName>
    </submittedName>
</protein>
<dbReference type="Proteomes" id="UP000306441">
    <property type="component" value="Unassembled WGS sequence"/>
</dbReference>
<dbReference type="SUPFAM" id="SSF53756">
    <property type="entry name" value="UDP-Glycosyltransferase/glycogen phosphorylase"/>
    <property type="match status" value="1"/>
</dbReference>